<accession>G9EMQ0</accession>
<evidence type="ECO:0000256" key="1">
    <source>
        <dbReference type="SAM" id="Phobius"/>
    </source>
</evidence>
<dbReference type="Proteomes" id="UP000002770">
    <property type="component" value="Unassembled WGS sequence"/>
</dbReference>
<dbReference type="AlphaFoldDB" id="G9EMQ0"/>
<keyword evidence="3" id="KW-1185">Reference proteome</keyword>
<dbReference type="HOGENOM" id="CLU_3329470_0_0_6"/>
<name>G9EMQ0_9GAMM</name>
<sequence>MPIYILNKIGHIKLAIMRIIYYQSAYILFLRTIIGSKF</sequence>
<dbReference type="InParanoid" id="G9EMQ0"/>
<keyword evidence="1" id="KW-0472">Membrane</keyword>
<organism evidence="2 3">
    <name type="scientific">Legionella drancourtii LLAP12</name>
    <dbReference type="NCBI Taxonomy" id="658187"/>
    <lineage>
        <taxon>Bacteria</taxon>
        <taxon>Pseudomonadati</taxon>
        <taxon>Pseudomonadota</taxon>
        <taxon>Gammaproteobacteria</taxon>
        <taxon>Legionellales</taxon>
        <taxon>Legionellaceae</taxon>
        <taxon>Legionella</taxon>
    </lineage>
</organism>
<protein>
    <submittedName>
        <fullName evidence="2">Uncharacterized protein</fullName>
    </submittedName>
</protein>
<proteinExistence type="predicted"/>
<gene>
    <name evidence="2" type="ORF">LDG_6520</name>
</gene>
<evidence type="ECO:0000313" key="3">
    <source>
        <dbReference type="Proteomes" id="UP000002770"/>
    </source>
</evidence>
<feature type="transmembrane region" description="Helical" evidence="1">
    <location>
        <begin position="12"/>
        <end position="34"/>
    </location>
</feature>
<evidence type="ECO:0000313" key="2">
    <source>
        <dbReference type="EMBL" id="EHL31444.1"/>
    </source>
</evidence>
<keyword evidence="1" id="KW-1133">Transmembrane helix</keyword>
<dbReference type="STRING" id="658187.LDG_6520"/>
<keyword evidence="1" id="KW-0812">Transmembrane</keyword>
<reference evidence="2 3" key="1">
    <citation type="journal article" date="2011" name="BMC Genomics">
        <title>Insight into cross-talk between intra-amoebal pathogens.</title>
        <authorList>
            <person name="Gimenez G."/>
            <person name="Bertelli C."/>
            <person name="Moliner C."/>
            <person name="Robert C."/>
            <person name="Raoult D."/>
            <person name="Fournier P.E."/>
            <person name="Greub G."/>
        </authorList>
    </citation>
    <scope>NUCLEOTIDE SEQUENCE [LARGE SCALE GENOMIC DNA]</scope>
    <source>
        <strain evidence="2 3">LLAP12</strain>
    </source>
</reference>
<dbReference type="EMBL" id="JH413814">
    <property type="protein sequence ID" value="EHL31444.1"/>
    <property type="molecule type" value="Genomic_DNA"/>
</dbReference>